<sequence length="65" mass="7625">MITAFDEPDFQNSAVQVLFLHGLYFLGNHAVQAQRFDWYGRVRYAEEFTNPAVLERCVQRVSMIQ</sequence>
<dbReference type="AlphaFoldDB" id="A0A926HRM0"/>
<evidence type="ECO:0000313" key="2">
    <source>
        <dbReference type="Proteomes" id="UP000651482"/>
    </source>
</evidence>
<name>A0A926HRM0_9FIRM</name>
<dbReference type="EMBL" id="JACRSN010000010">
    <property type="protein sequence ID" value="MBC8533914.1"/>
    <property type="molecule type" value="Genomic_DNA"/>
</dbReference>
<dbReference type="Proteomes" id="UP000651482">
    <property type="component" value="Unassembled WGS sequence"/>
</dbReference>
<organism evidence="1 2">
    <name type="scientific">Yeguia hominis</name>
    <dbReference type="NCBI Taxonomy" id="2763662"/>
    <lineage>
        <taxon>Bacteria</taxon>
        <taxon>Bacillati</taxon>
        <taxon>Bacillota</taxon>
        <taxon>Clostridia</taxon>
        <taxon>Eubacteriales</taxon>
        <taxon>Yeguiaceae</taxon>
        <taxon>Yeguia</taxon>
    </lineage>
</organism>
<proteinExistence type="predicted"/>
<evidence type="ECO:0000313" key="1">
    <source>
        <dbReference type="EMBL" id="MBC8533914.1"/>
    </source>
</evidence>
<reference evidence="1" key="1">
    <citation type="submission" date="2020-08" db="EMBL/GenBank/DDBJ databases">
        <title>Genome public.</title>
        <authorList>
            <person name="Liu C."/>
            <person name="Sun Q."/>
        </authorList>
    </citation>
    <scope>NUCLEOTIDE SEQUENCE</scope>
    <source>
        <strain evidence="1">NSJ-40</strain>
    </source>
</reference>
<dbReference type="RefSeq" id="WP_249319568.1">
    <property type="nucleotide sequence ID" value="NZ_JACRSN010000010.1"/>
</dbReference>
<gene>
    <name evidence="1" type="ORF">IAG03_07840</name>
</gene>
<keyword evidence="2" id="KW-1185">Reference proteome</keyword>
<protein>
    <submittedName>
        <fullName evidence="1">Uncharacterized protein</fullName>
    </submittedName>
</protein>
<accession>A0A926HRM0</accession>
<comment type="caution">
    <text evidence="1">The sequence shown here is derived from an EMBL/GenBank/DDBJ whole genome shotgun (WGS) entry which is preliminary data.</text>
</comment>